<evidence type="ECO:0000313" key="4">
    <source>
        <dbReference type="Proteomes" id="UP001523392"/>
    </source>
</evidence>
<dbReference type="InterPro" id="IPR012340">
    <property type="entry name" value="NA-bd_OB-fold"/>
</dbReference>
<dbReference type="RefSeq" id="WP_252953423.1">
    <property type="nucleotide sequence ID" value="NZ_JAFIRR010000070.1"/>
</dbReference>
<dbReference type="InterPro" id="IPR002878">
    <property type="entry name" value="ChsH2_C"/>
</dbReference>
<dbReference type="EMBL" id="JAFIRR010000070">
    <property type="protein sequence ID" value="MCO6416792.1"/>
    <property type="molecule type" value="Genomic_DNA"/>
</dbReference>
<keyword evidence="4" id="KW-1185">Reference proteome</keyword>
<protein>
    <submittedName>
        <fullName evidence="3">OB-fold domain-containing protein</fullName>
    </submittedName>
</protein>
<evidence type="ECO:0000313" key="3">
    <source>
        <dbReference type="EMBL" id="MCO6416792.1"/>
    </source>
</evidence>
<dbReference type="PANTHER" id="PTHR34075:SF5">
    <property type="entry name" value="BLR3430 PROTEIN"/>
    <property type="match status" value="1"/>
</dbReference>
<dbReference type="InterPro" id="IPR052513">
    <property type="entry name" value="Thioester_dehydratase-like"/>
</dbReference>
<dbReference type="Proteomes" id="UP001523392">
    <property type="component" value="Unassembled WGS sequence"/>
</dbReference>
<dbReference type="Pfam" id="PF12172">
    <property type="entry name" value="zf-ChsH2"/>
    <property type="match status" value="1"/>
</dbReference>
<evidence type="ECO:0000259" key="1">
    <source>
        <dbReference type="Pfam" id="PF01796"/>
    </source>
</evidence>
<gene>
    <name evidence="3" type="ORF">JYK14_11565</name>
</gene>
<feature type="domain" description="ChsH2 rubredoxin-like zinc ribbon" evidence="2">
    <location>
        <begin position="24"/>
        <end position="59"/>
    </location>
</feature>
<reference evidence="3 4" key="1">
    <citation type="submission" date="2021-12" db="EMBL/GenBank/DDBJ databases">
        <title>Siccirubricoccus leaddurans sp. nov., a high concentration Zn2+ tolerance bacterium.</title>
        <authorList>
            <person name="Cao Y."/>
        </authorList>
    </citation>
    <scope>NUCLEOTIDE SEQUENCE [LARGE SCALE GENOMIC DNA]</scope>
    <source>
        <strain evidence="3 4">KC 17139</strain>
    </source>
</reference>
<dbReference type="Pfam" id="PF01796">
    <property type="entry name" value="OB_ChsH2_C"/>
    <property type="match status" value="1"/>
</dbReference>
<sequence>MSTQFVLPEGLPAPAQEPLTLPYWEGTRAGRLLVQKCQGCGKHQWGPEWICHRCHSFDLGWAEVAPRGRIWSWQRPHHPVHQALNGHGPYIIVLVELPHADRIRMVGNLLGDPLQEVRIGAEVEAVFEPHDAATPPYTLVQWRLVG</sequence>
<organism evidence="3 4">
    <name type="scientific">Siccirubricoccus soli</name>
    <dbReference type="NCBI Taxonomy" id="2899147"/>
    <lineage>
        <taxon>Bacteria</taxon>
        <taxon>Pseudomonadati</taxon>
        <taxon>Pseudomonadota</taxon>
        <taxon>Alphaproteobacteria</taxon>
        <taxon>Acetobacterales</taxon>
        <taxon>Roseomonadaceae</taxon>
        <taxon>Siccirubricoccus</taxon>
    </lineage>
</organism>
<feature type="domain" description="ChsH2 C-terminal OB-fold" evidence="1">
    <location>
        <begin position="61"/>
        <end position="128"/>
    </location>
</feature>
<name>A0ABT1D582_9PROT</name>
<dbReference type="Gene3D" id="6.10.30.10">
    <property type="match status" value="1"/>
</dbReference>
<dbReference type="PANTHER" id="PTHR34075">
    <property type="entry name" value="BLR3430 PROTEIN"/>
    <property type="match status" value="1"/>
</dbReference>
<dbReference type="InterPro" id="IPR022002">
    <property type="entry name" value="ChsH2_Znr"/>
</dbReference>
<dbReference type="SUPFAM" id="SSF50249">
    <property type="entry name" value="Nucleic acid-binding proteins"/>
    <property type="match status" value="1"/>
</dbReference>
<evidence type="ECO:0000259" key="2">
    <source>
        <dbReference type="Pfam" id="PF12172"/>
    </source>
</evidence>
<comment type="caution">
    <text evidence="3">The sequence shown here is derived from an EMBL/GenBank/DDBJ whole genome shotgun (WGS) entry which is preliminary data.</text>
</comment>
<accession>A0ABT1D582</accession>
<proteinExistence type="predicted"/>